<dbReference type="AlphaFoldDB" id="A0AAD7ZE24"/>
<keyword evidence="1" id="KW-0472">Membrane</keyword>
<feature type="transmembrane region" description="Helical" evidence="1">
    <location>
        <begin position="32"/>
        <end position="53"/>
    </location>
</feature>
<dbReference type="Proteomes" id="UP001233999">
    <property type="component" value="Unassembled WGS sequence"/>
</dbReference>
<name>A0AAD7ZE24_DIPPU</name>
<feature type="transmembrane region" description="Helical" evidence="1">
    <location>
        <begin position="65"/>
        <end position="83"/>
    </location>
</feature>
<keyword evidence="1" id="KW-0812">Transmembrane</keyword>
<protein>
    <submittedName>
        <fullName evidence="2">Uncharacterized protein</fullName>
    </submittedName>
</protein>
<organism evidence="2 3">
    <name type="scientific">Diploptera punctata</name>
    <name type="common">Pacific beetle cockroach</name>
    <dbReference type="NCBI Taxonomy" id="6984"/>
    <lineage>
        <taxon>Eukaryota</taxon>
        <taxon>Metazoa</taxon>
        <taxon>Ecdysozoa</taxon>
        <taxon>Arthropoda</taxon>
        <taxon>Hexapoda</taxon>
        <taxon>Insecta</taxon>
        <taxon>Pterygota</taxon>
        <taxon>Neoptera</taxon>
        <taxon>Polyneoptera</taxon>
        <taxon>Dictyoptera</taxon>
        <taxon>Blattodea</taxon>
        <taxon>Blaberoidea</taxon>
        <taxon>Blaberidae</taxon>
        <taxon>Diplopterinae</taxon>
        <taxon>Diploptera</taxon>
    </lineage>
</organism>
<feature type="transmembrane region" description="Helical" evidence="1">
    <location>
        <begin position="95"/>
        <end position="118"/>
    </location>
</feature>
<gene>
    <name evidence="2" type="ORF">L9F63_005332</name>
</gene>
<evidence type="ECO:0000313" key="2">
    <source>
        <dbReference type="EMBL" id="KAJ9578462.1"/>
    </source>
</evidence>
<keyword evidence="3" id="KW-1185">Reference proteome</keyword>
<evidence type="ECO:0000313" key="3">
    <source>
        <dbReference type="Proteomes" id="UP001233999"/>
    </source>
</evidence>
<proteinExistence type="predicted"/>
<feature type="transmembrane region" description="Helical" evidence="1">
    <location>
        <begin position="125"/>
        <end position="143"/>
    </location>
</feature>
<dbReference type="PANTHER" id="PTHR38640">
    <property type="entry name" value="GEO09659P1"/>
    <property type="match status" value="1"/>
</dbReference>
<reference evidence="2" key="2">
    <citation type="submission" date="2023-05" db="EMBL/GenBank/DDBJ databases">
        <authorList>
            <person name="Fouks B."/>
        </authorList>
    </citation>
    <scope>NUCLEOTIDE SEQUENCE</scope>
    <source>
        <strain evidence="2">Stay&amp;Tobe</strain>
        <tissue evidence="2">Testes</tissue>
    </source>
</reference>
<keyword evidence="1" id="KW-1133">Transmembrane helix</keyword>
<reference evidence="2" key="1">
    <citation type="journal article" date="2023" name="IScience">
        <title>Live-bearing cockroach genome reveals convergent evolutionary mechanisms linked to viviparity in insects and beyond.</title>
        <authorList>
            <person name="Fouks B."/>
            <person name="Harrison M.C."/>
            <person name="Mikhailova A.A."/>
            <person name="Marchal E."/>
            <person name="English S."/>
            <person name="Carruthers M."/>
            <person name="Jennings E.C."/>
            <person name="Chiamaka E.L."/>
            <person name="Frigard R.A."/>
            <person name="Pippel M."/>
            <person name="Attardo G.M."/>
            <person name="Benoit J.B."/>
            <person name="Bornberg-Bauer E."/>
            <person name="Tobe S.S."/>
        </authorList>
    </citation>
    <scope>NUCLEOTIDE SEQUENCE</scope>
    <source>
        <strain evidence="2">Stay&amp;Tobe</strain>
    </source>
</reference>
<dbReference type="PANTHER" id="PTHR38640:SF1">
    <property type="entry name" value="GEO09659P1"/>
    <property type="match status" value="1"/>
</dbReference>
<comment type="caution">
    <text evidence="2">The sequence shown here is derived from an EMBL/GenBank/DDBJ whole genome shotgun (WGS) entry which is preliminary data.</text>
</comment>
<sequence length="159" mass="17625">MASSDPSEGRSKSLVSVLKDYGYKPLTKRNFMYYYSPLVGAGSYTLLSVNVMNPSLVIRFFSKRDVTNVLLFNALVGMGLYIYNRPHLNAAPTNLRIVYSTFGSVIFSFGSVLLWAVLRSTLPENMALATVAGISSGIMLIRVGQNYLDYVDSQLEIDE</sequence>
<dbReference type="EMBL" id="JASPKZ010008878">
    <property type="protein sequence ID" value="KAJ9578462.1"/>
    <property type="molecule type" value="Genomic_DNA"/>
</dbReference>
<accession>A0AAD7ZE24</accession>
<evidence type="ECO:0000256" key="1">
    <source>
        <dbReference type="SAM" id="Phobius"/>
    </source>
</evidence>